<evidence type="ECO:0000313" key="3">
    <source>
        <dbReference type="EMBL" id="VEI77028.1"/>
    </source>
</evidence>
<dbReference type="Gene3D" id="3.90.930.50">
    <property type="match status" value="1"/>
</dbReference>
<protein>
    <submittedName>
        <fullName evidence="3">Uncharacterized protein conserved in bacteria</fullName>
    </submittedName>
</protein>
<dbReference type="AlphaFoldDB" id="A0A3S5F3H8"/>
<proteinExistence type="predicted"/>
<dbReference type="Pfam" id="PF09836">
    <property type="entry name" value="DUF2063"/>
    <property type="match status" value="1"/>
</dbReference>
<feature type="domain" description="NGO1945-like C-terminal" evidence="2">
    <location>
        <begin position="147"/>
        <end position="235"/>
    </location>
</feature>
<dbReference type="Pfam" id="PF22106">
    <property type="entry name" value="NGO1945_C"/>
    <property type="match status" value="1"/>
</dbReference>
<dbReference type="Gene3D" id="1.10.150.690">
    <property type="entry name" value="DUF2063"/>
    <property type="match status" value="1"/>
</dbReference>
<name>A0A3S5F3H8_MANHA</name>
<gene>
    <name evidence="3" type="ORF">NCTC10643_01170</name>
</gene>
<dbReference type="RefSeq" id="WP_126301878.1">
    <property type="nucleotide sequence ID" value="NZ_LR134495.1"/>
</dbReference>
<sequence length="243" mass="28203">MPLKLVENTKPSLKETQAEFANAIRHNDVSLMSGNVSPQRLGVYARLVRNNTLGFIDRCYVELPQHISSEQWREVKEKFVREGKAHSPFFQDIAGEFLTFCQEHACFEPHLLELMDFENAQLLAEVSMANVPAEFEWDNDTVMQLSGAAELRQYAVNFIRSEFKQFEDEPTNVLIWRDAEFGIYYNRLEELDFFLLSSLQEGENSLNGLLAELSEFTEQNPELKAVLRQLWEKWVTAEVLYPL</sequence>
<dbReference type="InterPro" id="IPR018640">
    <property type="entry name" value="DUF2063"/>
</dbReference>
<dbReference type="InterPro" id="IPR044922">
    <property type="entry name" value="DUF2063_N_sf"/>
</dbReference>
<organism evidence="3 4">
    <name type="scientific">Mannheimia haemolytica</name>
    <name type="common">Pasteurella haemolytica</name>
    <dbReference type="NCBI Taxonomy" id="75985"/>
    <lineage>
        <taxon>Bacteria</taxon>
        <taxon>Pseudomonadati</taxon>
        <taxon>Pseudomonadota</taxon>
        <taxon>Gammaproteobacteria</taxon>
        <taxon>Pasteurellales</taxon>
        <taxon>Pasteurellaceae</taxon>
        <taxon>Mannheimia</taxon>
    </lineage>
</organism>
<dbReference type="Proteomes" id="UP000271188">
    <property type="component" value="Chromosome"/>
</dbReference>
<evidence type="ECO:0000313" key="4">
    <source>
        <dbReference type="Proteomes" id="UP000271188"/>
    </source>
</evidence>
<accession>A0A3S5F3H8</accession>
<evidence type="ECO:0000259" key="1">
    <source>
        <dbReference type="Pfam" id="PF09836"/>
    </source>
</evidence>
<reference evidence="3" key="1">
    <citation type="submission" date="2018-12" db="EMBL/GenBank/DDBJ databases">
        <authorList>
            <consortium name="Pathogen Informatics"/>
        </authorList>
    </citation>
    <scope>NUCLEOTIDE SEQUENCE [LARGE SCALE GENOMIC DNA]</scope>
    <source>
        <strain evidence="3">NCTC10643</strain>
    </source>
</reference>
<dbReference type="InterPro" id="IPR054098">
    <property type="entry name" value="NGO1945-like_C"/>
</dbReference>
<feature type="domain" description="Putative DNA-binding" evidence="1">
    <location>
        <begin position="15"/>
        <end position="101"/>
    </location>
</feature>
<evidence type="ECO:0000259" key="2">
    <source>
        <dbReference type="Pfam" id="PF22106"/>
    </source>
</evidence>
<dbReference type="EMBL" id="LR134495">
    <property type="protein sequence ID" value="VEI77028.1"/>
    <property type="molecule type" value="Genomic_DNA"/>
</dbReference>